<name>A0ABP8Q213_9GAMM</name>
<evidence type="ECO:0000313" key="2">
    <source>
        <dbReference type="Proteomes" id="UP001501321"/>
    </source>
</evidence>
<proteinExistence type="predicted"/>
<protein>
    <submittedName>
        <fullName evidence="1">DUF1488 domain-containing protein</fullName>
    </submittedName>
</protein>
<dbReference type="Gene3D" id="3.30.160.140">
    <property type="entry name" value="Shew3726-like"/>
    <property type="match status" value="1"/>
</dbReference>
<organism evidence="1 2">
    <name type="scientific">Pseudaeromonas paramecii</name>
    <dbReference type="NCBI Taxonomy" id="2138166"/>
    <lineage>
        <taxon>Bacteria</taxon>
        <taxon>Pseudomonadati</taxon>
        <taxon>Pseudomonadota</taxon>
        <taxon>Gammaproteobacteria</taxon>
        <taxon>Aeromonadales</taxon>
        <taxon>Aeromonadaceae</taxon>
        <taxon>Pseudaeromonas</taxon>
    </lineage>
</organism>
<dbReference type="InterPro" id="IPR009962">
    <property type="entry name" value="DUF1488"/>
</dbReference>
<gene>
    <name evidence="1" type="ORF">GCM10023095_07380</name>
</gene>
<comment type="caution">
    <text evidence="1">The sequence shown here is derived from an EMBL/GenBank/DDBJ whole genome shotgun (WGS) entry which is preliminary data.</text>
</comment>
<dbReference type="EMBL" id="BAABFC010000004">
    <property type="protein sequence ID" value="GAA4494960.1"/>
    <property type="molecule type" value="Genomic_DNA"/>
</dbReference>
<dbReference type="SUPFAM" id="SSF160272">
    <property type="entry name" value="Shew3726-like"/>
    <property type="match status" value="1"/>
</dbReference>
<sequence>MNQDILFNEGAQWHAAEQRVEFTAQQMGALIRCFISHGLLEQWAGEPLLSEQAILSAFERLRFDIEERAEELIEAQEYAEDGAIYL</sequence>
<evidence type="ECO:0000313" key="1">
    <source>
        <dbReference type="EMBL" id="GAA4494960.1"/>
    </source>
</evidence>
<dbReference type="InterPro" id="IPR036692">
    <property type="entry name" value="Shew3726-like_sf"/>
</dbReference>
<accession>A0ABP8Q213</accession>
<dbReference type="Proteomes" id="UP001501321">
    <property type="component" value="Unassembled WGS sequence"/>
</dbReference>
<dbReference type="RefSeq" id="WP_345010181.1">
    <property type="nucleotide sequence ID" value="NZ_BAABFC010000004.1"/>
</dbReference>
<dbReference type="Pfam" id="PF07369">
    <property type="entry name" value="DUF1488"/>
    <property type="match status" value="1"/>
</dbReference>
<reference evidence="2" key="1">
    <citation type="journal article" date="2019" name="Int. J. Syst. Evol. Microbiol.">
        <title>The Global Catalogue of Microorganisms (GCM) 10K type strain sequencing project: providing services to taxonomists for standard genome sequencing and annotation.</title>
        <authorList>
            <consortium name="The Broad Institute Genomics Platform"/>
            <consortium name="The Broad Institute Genome Sequencing Center for Infectious Disease"/>
            <person name="Wu L."/>
            <person name="Ma J."/>
        </authorList>
    </citation>
    <scope>NUCLEOTIDE SEQUENCE [LARGE SCALE GENOMIC DNA]</scope>
    <source>
        <strain evidence="2">JCM 32226</strain>
    </source>
</reference>
<keyword evidence="2" id="KW-1185">Reference proteome</keyword>